<keyword evidence="4" id="KW-0539">Nucleus</keyword>
<proteinExistence type="predicted"/>
<feature type="region of interest" description="Disordered" evidence="5">
    <location>
        <begin position="298"/>
        <end position="358"/>
    </location>
</feature>
<feature type="region of interest" description="Disordered" evidence="5">
    <location>
        <begin position="1"/>
        <end position="34"/>
    </location>
</feature>
<dbReference type="GO" id="GO:0005634">
    <property type="term" value="C:nucleus"/>
    <property type="evidence" value="ECO:0007669"/>
    <property type="project" value="UniProtKB-SubCell"/>
</dbReference>
<dbReference type="SUPFAM" id="SSF117856">
    <property type="entry name" value="AF0104/ALDC/Ptd012-like"/>
    <property type="match status" value="1"/>
</dbReference>
<protein>
    <recommendedName>
        <fullName evidence="4">AT-hook motif nuclear-localized protein</fullName>
    </recommendedName>
</protein>
<feature type="region of interest" description="Disordered" evidence="5">
    <location>
        <begin position="112"/>
        <end position="136"/>
    </location>
</feature>
<dbReference type="InterPro" id="IPR039605">
    <property type="entry name" value="AHL"/>
</dbReference>
<dbReference type="Gene3D" id="3.30.1330.80">
    <property type="entry name" value="Hypothetical protein, similar to alpha- acetolactate decarboxylase, domain 2"/>
    <property type="match status" value="1"/>
</dbReference>
<dbReference type="OrthoDB" id="1903967at2759"/>
<name>A0A830C5Q9_9LAMI</name>
<comment type="function">
    <text evidence="4">Transcription factor that specifically binds AT-rich DNA sequences related to the nuclear matrix attachment regions (MARs).</text>
</comment>
<organism evidence="7 8">
    <name type="scientific">Phtheirospermum japonicum</name>
    <dbReference type="NCBI Taxonomy" id="374723"/>
    <lineage>
        <taxon>Eukaryota</taxon>
        <taxon>Viridiplantae</taxon>
        <taxon>Streptophyta</taxon>
        <taxon>Embryophyta</taxon>
        <taxon>Tracheophyta</taxon>
        <taxon>Spermatophyta</taxon>
        <taxon>Magnoliopsida</taxon>
        <taxon>eudicotyledons</taxon>
        <taxon>Gunneridae</taxon>
        <taxon>Pentapetalae</taxon>
        <taxon>asterids</taxon>
        <taxon>lamiids</taxon>
        <taxon>Lamiales</taxon>
        <taxon>Orobanchaceae</taxon>
        <taxon>Orobanchaceae incertae sedis</taxon>
        <taxon>Phtheirospermum</taxon>
    </lineage>
</organism>
<feature type="domain" description="PPC" evidence="6">
    <location>
        <begin position="136"/>
        <end position="275"/>
    </location>
</feature>
<comment type="domain">
    <text evidence="4">The PPC domain mediates interactions between AHL proteins.</text>
</comment>
<dbReference type="EMBL" id="BMAC01000349">
    <property type="protein sequence ID" value="GFP94439.1"/>
    <property type="molecule type" value="Genomic_DNA"/>
</dbReference>
<evidence type="ECO:0000313" key="8">
    <source>
        <dbReference type="Proteomes" id="UP000653305"/>
    </source>
</evidence>
<evidence type="ECO:0000256" key="4">
    <source>
        <dbReference type="RuleBase" id="RU367031"/>
    </source>
</evidence>
<dbReference type="Proteomes" id="UP000653305">
    <property type="component" value="Unassembled WGS sequence"/>
</dbReference>
<comment type="caution">
    <text evidence="7">The sequence shown here is derived from an EMBL/GenBank/DDBJ whole genome shotgun (WGS) entry which is preliminary data.</text>
</comment>
<comment type="subcellular location">
    <subcellularLocation>
        <location evidence="4">Nucleus</location>
    </subcellularLocation>
</comment>
<sequence length="358" mass="36847">MEMEEKDSTDLGYPVSNSESGSPPSSGGGFGEDHAAAAAGGGGVVQEIFNMAVKTSMAMAGVTVGGVGGGPIGVSGDVMMGRKKRGRPRKFDSDGNLRASYVRSPRLAAAQPGFSLSTSPSYEYTSSSKKGRGRPLDSGQALGSLVYTGEDVAGTILTFAQKGSRGVCVLSANGSVSNVTIRQPGSSGGLLSYEGRFEILTLTGSYTVSDNGGIKSRTGGLSVSLASPDGRVIGGCLAGMLMAAAPIQVVIGSFVPNGYQMPKRKQQNIRRISSPSFQFAPVTVTAAIPISQAAPASNVYPIPTTSQVPVQRQGGEADKDYRNSASTDDSSDWNDSGPSSDQRPSPDINIPIPVVEEH</sequence>
<evidence type="ECO:0000313" key="7">
    <source>
        <dbReference type="EMBL" id="GFP94439.1"/>
    </source>
</evidence>
<gene>
    <name evidence="7" type="ORF">PHJA_001588300</name>
</gene>
<dbReference type="PANTHER" id="PTHR31500">
    <property type="entry name" value="AT-HOOK MOTIF NUCLEAR-LOCALIZED PROTEIN 9"/>
    <property type="match status" value="1"/>
</dbReference>
<reference evidence="7" key="1">
    <citation type="submission" date="2020-07" db="EMBL/GenBank/DDBJ databases">
        <title>Ethylene signaling mediates host invasion by parasitic plants.</title>
        <authorList>
            <person name="Yoshida S."/>
        </authorList>
    </citation>
    <scope>NUCLEOTIDE SEQUENCE</scope>
    <source>
        <strain evidence="7">Okayama</strain>
    </source>
</reference>
<keyword evidence="8" id="KW-1185">Reference proteome</keyword>
<feature type="region of interest" description="Disordered" evidence="5">
    <location>
        <begin position="78"/>
        <end position="97"/>
    </location>
</feature>
<dbReference type="AlphaFoldDB" id="A0A830C5Q9"/>
<feature type="compositionally biased region" description="Polar residues" evidence="5">
    <location>
        <begin position="323"/>
        <end position="343"/>
    </location>
</feature>
<dbReference type="InterPro" id="IPR005175">
    <property type="entry name" value="PPC_dom"/>
</dbReference>
<evidence type="ECO:0000256" key="3">
    <source>
        <dbReference type="ARBA" id="ARBA00023163"/>
    </source>
</evidence>
<keyword evidence="3 4" id="KW-0804">Transcription</keyword>
<keyword evidence="1 4" id="KW-0805">Transcription regulation</keyword>
<evidence type="ECO:0000256" key="2">
    <source>
        <dbReference type="ARBA" id="ARBA00023125"/>
    </source>
</evidence>
<accession>A0A830C5Q9</accession>
<keyword evidence="2 4" id="KW-0238">DNA-binding</keyword>
<evidence type="ECO:0000259" key="6">
    <source>
        <dbReference type="PROSITE" id="PS51742"/>
    </source>
</evidence>
<dbReference type="GO" id="GO:0003680">
    <property type="term" value="F:minor groove of adenine-thymine-rich DNA binding"/>
    <property type="evidence" value="ECO:0007669"/>
    <property type="project" value="UniProtKB-UniRule"/>
</dbReference>
<dbReference type="Pfam" id="PF03479">
    <property type="entry name" value="PCC"/>
    <property type="match status" value="1"/>
</dbReference>
<evidence type="ECO:0000256" key="1">
    <source>
        <dbReference type="ARBA" id="ARBA00023015"/>
    </source>
</evidence>
<evidence type="ECO:0000256" key="5">
    <source>
        <dbReference type="SAM" id="MobiDB-lite"/>
    </source>
</evidence>
<dbReference type="PROSITE" id="PS51742">
    <property type="entry name" value="PPC"/>
    <property type="match status" value="1"/>
</dbReference>
<dbReference type="PANTHER" id="PTHR31500:SF56">
    <property type="entry name" value="AT-HOOK MOTIF NUCLEAR-LOCALIZED PROTEIN"/>
    <property type="match status" value="1"/>
</dbReference>
<feature type="compositionally biased region" description="Low complexity" evidence="5">
    <location>
        <begin position="115"/>
        <end position="128"/>
    </location>
</feature>
<dbReference type="CDD" id="cd11378">
    <property type="entry name" value="DUF296"/>
    <property type="match status" value="1"/>
</dbReference>